<dbReference type="Pfam" id="PF02911">
    <property type="entry name" value="Formyl_trans_C"/>
    <property type="match status" value="1"/>
</dbReference>
<evidence type="ECO:0000259" key="2">
    <source>
        <dbReference type="Pfam" id="PF02911"/>
    </source>
</evidence>
<name>A0ABV7B427_9GAMM</name>
<evidence type="ECO:0000313" key="3">
    <source>
        <dbReference type="EMBL" id="MFC2992181.1"/>
    </source>
</evidence>
<keyword evidence="4" id="KW-1185">Reference proteome</keyword>
<feature type="domain" description="Formyl transferase C-terminal" evidence="2">
    <location>
        <begin position="208"/>
        <end position="290"/>
    </location>
</feature>
<sequence length="301" mass="32998">MRICFIGCVEFSGQALNKLFAMESTGVCTVVGVITKKTSSFNADFCDLSGCMEKVNADPSIVHFYENQETAKAFIKNVRADIVFCFGWSSLLGPELLLAAPRGVIGFHPAALPQNRGRHPIIWALALGLDETASTFFQMDEGADSGPIISQKTVPISPPDNAGTLYQKITETALGQIEQFTSVLARGRGEFQPQDPTQATYWRKRSAVDGIIDWRMDANAIHNLVRALHHPYPGAEFQTSNHGVVKVWQTSLTDTSFPRNFEPGKVLDVQPGRILVKCGSESAIWLENIESGLSCVEGDYL</sequence>
<dbReference type="Pfam" id="PF00551">
    <property type="entry name" value="Formyl_trans_N"/>
    <property type="match status" value="1"/>
</dbReference>
<dbReference type="PANTHER" id="PTHR11138:SF5">
    <property type="entry name" value="METHIONYL-TRNA FORMYLTRANSFERASE, MITOCHONDRIAL"/>
    <property type="match status" value="1"/>
</dbReference>
<feature type="domain" description="Formyl transferase N-terminal" evidence="1">
    <location>
        <begin position="23"/>
        <end position="172"/>
    </location>
</feature>
<dbReference type="InterPro" id="IPR005793">
    <property type="entry name" value="Formyl_trans_C"/>
</dbReference>
<dbReference type="Proteomes" id="UP001595386">
    <property type="component" value="Unassembled WGS sequence"/>
</dbReference>
<gene>
    <name evidence="3" type="ORF">ACFODV_09075</name>
</gene>
<reference evidence="4" key="1">
    <citation type="journal article" date="2019" name="Int. J. Syst. Evol. Microbiol.">
        <title>The Global Catalogue of Microorganisms (GCM) 10K type strain sequencing project: providing services to taxonomists for standard genome sequencing and annotation.</title>
        <authorList>
            <consortium name="The Broad Institute Genomics Platform"/>
            <consortium name="The Broad Institute Genome Sequencing Center for Infectious Disease"/>
            <person name="Wu L."/>
            <person name="Ma J."/>
        </authorList>
    </citation>
    <scope>NUCLEOTIDE SEQUENCE [LARGE SCALE GENOMIC DNA]</scope>
    <source>
        <strain evidence="4">KCTC 52660</strain>
    </source>
</reference>
<dbReference type="InterPro" id="IPR036477">
    <property type="entry name" value="Formyl_transf_N_sf"/>
</dbReference>
<organism evidence="3 4">
    <name type="scientific">Halomonas tibetensis</name>
    <dbReference type="NCBI Taxonomy" id="2259590"/>
    <lineage>
        <taxon>Bacteria</taxon>
        <taxon>Pseudomonadati</taxon>
        <taxon>Pseudomonadota</taxon>
        <taxon>Gammaproteobacteria</taxon>
        <taxon>Oceanospirillales</taxon>
        <taxon>Halomonadaceae</taxon>
        <taxon>Halomonas</taxon>
    </lineage>
</organism>
<dbReference type="EMBL" id="JBHRSQ010000011">
    <property type="protein sequence ID" value="MFC2992181.1"/>
    <property type="molecule type" value="Genomic_DNA"/>
</dbReference>
<dbReference type="Gene3D" id="3.40.50.12230">
    <property type="match status" value="1"/>
</dbReference>
<dbReference type="CDD" id="cd08651">
    <property type="entry name" value="FMT_core_like_4"/>
    <property type="match status" value="1"/>
</dbReference>
<comment type="caution">
    <text evidence="3">The sequence shown here is derived from an EMBL/GenBank/DDBJ whole genome shotgun (WGS) entry which is preliminary data.</text>
</comment>
<evidence type="ECO:0000259" key="1">
    <source>
        <dbReference type="Pfam" id="PF00551"/>
    </source>
</evidence>
<dbReference type="PANTHER" id="PTHR11138">
    <property type="entry name" value="METHIONYL-TRNA FORMYLTRANSFERASE"/>
    <property type="match status" value="1"/>
</dbReference>
<dbReference type="SUPFAM" id="SSF50486">
    <property type="entry name" value="FMT C-terminal domain-like"/>
    <property type="match status" value="1"/>
</dbReference>
<accession>A0ABV7B427</accession>
<dbReference type="RefSeq" id="WP_379757926.1">
    <property type="nucleotide sequence ID" value="NZ_JBHRSQ010000011.1"/>
</dbReference>
<dbReference type="InterPro" id="IPR002376">
    <property type="entry name" value="Formyl_transf_N"/>
</dbReference>
<dbReference type="InterPro" id="IPR011034">
    <property type="entry name" value="Formyl_transferase-like_C_sf"/>
</dbReference>
<evidence type="ECO:0000313" key="4">
    <source>
        <dbReference type="Proteomes" id="UP001595386"/>
    </source>
</evidence>
<dbReference type="SUPFAM" id="SSF53328">
    <property type="entry name" value="Formyltransferase"/>
    <property type="match status" value="1"/>
</dbReference>
<proteinExistence type="predicted"/>
<protein>
    <submittedName>
        <fullName evidence="3">Formyltransferase family protein</fullName>
    </submittedName>
</protein>